<sequence>MENTTNTLSKREKIRIRVQIISIARRVRIARFHRAVGSQNLRVNVFKERPRNIISYQYDIALEWKTTTNTINILAKSKKTWNSALK</sequence>
<protein>
    <submittedName>
        <fullName evidence="1">17743_t:CDS:1</fullName>
    </submittedName>
</protein>
<comment type="caution">
    <text evidence="1">The sequence shown here is derived from an EMBL/GenBank/DDBJ whole genome shotgun (WGS) entry which is preliminary data.</text>
</comment>
<dbReference type="AlphaFoldDB" id="A0A9N8WF49"/>
<gene>
    <name evidence="1" type="ORF">FCALED_LOCUS2695</name>
</gene>
<proteinExistence type="predicted"/>
<accession>A0A9N8WF49</accession>
<evidence type="ECO:0000313" key="2">
    <source>
        <dbReference type="Proteomes" id="UP000789570"/>
    </source>
</evidence>
<keyword evidence="2" id="KW-1185">Reference proteome</keyword>
<reference evidence="1" key="1">
    <citation type="submission" date="2021-06" db="EMBL/GenBank/DDBJ databases">
        <authorList>
            <person name="Kallberg Y."/>
            <person name="Tangrot J."/>
            <person name="Rosling A."/>
        </authorList>
    </citation>
    <scope>NUCLEOTIDE SEQUENCE</scope>
    <source>
        <strain evidence="1">UK204</strain>
    </source>
</reference>
<dbReference type="Proteomes" id="UP000789570">
    <property type="component" value="Unassembled WGS sequence"/>
</dbReference>
<evidence type="ECO:0000313" key="1">
    <source>
        <dbReference type="EMBL" id="CAG8480724.1"/>
    </source>
</evidence>
<dbReference type="EMBL" id="CAJVPQ010000428">
    <property type="protein sequence ID" value="CAG8480724.1"/>
    <property type="molecule type" value="Genomic_DNA"/>
</dbReference>
<name>A0A9N8WF49_9GLOM</name>
<organism evidence="1 2">
    <name type="scientific">Funneliformis caledonium</name>
    <dbReference type="NCBI Taxonomy" id="1117310"/>
    <lineage>
        <taxon>Eukaryota</taxon>
        <taxon>Fungi</taxon>
        <taxon>Fungi incertae sedis</taxon>
        <taxon>Mucoromycota</taxon>
        <taxon>Glomeromycotina</taxon>
        <taxon>Glomeromycetes</taxon>
        <taxon>Glomerales</taxon>
        <taxon>Glomeraceae</taxon>
        <taxon>Funneliformis</taxon>
    </lineage>
</organism>